<evidence type="ECO:0000256" key="1">
    <source>
        <dbReference type="ARBA" id="ARBA00000707"/>
    </source>
</evidence>
<dbReference type="RefSeq" id="XP_001430240.1">
    <property type="nucleotide sequence ID" value="XM_001430203.1"/>
</dbReference>
<keyword evidence="8" id="KW-1133">Transmembrane helix</keyword>
<evidence type="ECO:0000313" key="10">
    <source>
        <dbReference type="EMBL" id="CAK62842.1"/>
    </source>
</evidence>
<dbReference type="KEGG" id="ptm:GSPATT00032694001"/>
<dbReference type="PROSITE" id="PS00972">
    <property type="entry name" value="USP_1"/>
    <property type="match status" value="1"/>
</dbReference>
<dbReference type="InterPro" id="IPR050164">
    <property type="entry name" value="Peptidase_C19"/>
</dbReference>
<proteinExistence type="inferred from homology"/>
<dbReference type="PROSITE" id="PS50235">
    <property type="entry name" value="USP_3"/>
    <property type="match status" value="1"/>
</dbReference>
<feature type="domain" description="USP" evidence="9">
    <location>
        <begin position="55"/>
        <end position="435"/>
    </location>
</feature>
<dbReference type="GO" id="GO:0016579">
    <property type="term" value="P:protein deubiquitination"/>
    <property type="evidence" value="ECO:0007669"/>
    <property type="project" value="InterPro"/>
</dbReference>
<accession>A0BWC5</accession>
<dbReference type="GeneID" id="5016024"/>
<dbReference type="InterPro" id="IPR038765">
    <property type="entry name" value="Papain-like_cys_pep_sf"/>
</dbReference>
<evidence type="ECO:0000259" key="9">
    <source>
        <dbReference type="PROSITE" id="PS50235"/>
    </source>
</evidence>
<organism evidence="10 11">
    <name type="scientific">Paramecium tetraurelia</name>
    <dbReference type="NCBI Taxonomy" id="5888"/>
    <lineage>
        <taxon>Eukaryota</taxon>
        <taxon>Sar</taxon>
        <taxon>Alveolata</taxon>
        <taxon>Ciliophora</taxon>
        <taxon>Intramacronucleata</taxon>
        <taxon>Oligohymenophorea</taxon>
        <taxon>Peniculida</taxon>
        <taxon>Parameciidae</taxon>
        <taxon>Paramecium</taxon>
    </lineage>
</organism>
<dbReference type="EC" id="3.4.19.12" evidence="7"/>
<sequence>MIKNKGHWVYGGALMLALLGAFKYTMKSKQQKPTGQVEYSLLQSSATLDYNKKPAGIRNIGNTCFLNSVLQVRQITQLVALSSQPNFIEYLFELVQHINGDTTLDQQICLELAKIMKYLNSDMEVIDANDLIELLSEDADYSFFYQQQDSHELFNMLMKHIEEANNQVNSFDLAMLRSKQMKFKNPFLHHTKVQIKCNTCNYSVSIFQQMQFNSLKVESNYAFHFQLNHARTVKQAIDYIQQPETITDYICLYCSLQFLRKKYTLNDQQKIIDQYLSINAYDEDSQTLIKKIIEQLNAVQDNPFQMDPLKACLKRTVTRQTHIAKYPKTFCFFVNRLIVHPYYGLVKLDHPVYLDSTFMVADKEYSLSALVCHLGDSNSGHYVTFKRTFALDLESSMSRDKSYKKCEWYITSDIKVTPTKQPQQGEAYLIFYDTY</sequence>
<dbReference type="eggNOG" id="KOG1865">
    <property type="taxonomic scope" value="Eukaryota"/>
</dbReference>
<dbReference type="PROSITE" id="PS00973">
    <property type="entry name" value="USP_2"/>
    <property type="match status" value="1"/>
</dbReference>
<dbReference type="GO" id="GO:0005634">
    <property type="term" value="C:nucleus"/>
    <property type="evidence" value="ECO:0000318"/>
    <property type="project" value="GO_Central"/>
</dbReference>
<dbReference type="PANTHER" id="PTHR24006">
    <property type="entry name" value="UBIQUITIN CARBOXYL-TERMINAL HYDROLASE"/>
    <property type="match status" value="1"/>
</dbReference>
<dbReference type="SUPFAM" id="SSF54001">
    <property type="entry name" value="Cysteine proteinases"/>
    <property type="match status" value="1"/>
</dbReference>
<comment type="similarity">
    <text evidence="2 7">Belongs to the peptidase C19 family.</text>
</comment>
<dbReference type="HOGENOM" id="CLU_671683_0_0_1"/>
<evidence type="ECO:0000256" key="8">
    <source>
        <dbReference type="SAM" id="Phobius"/>
    </source>
</evidence>
<dbReference type="Gene3D" id="3.90.70.10">
    <property type="entry name" value="Cysteine proteinases"/>
    <property type="match status" value="1"/>
</dbReference>
<dbReference type="GO" id="GO:0005829">
    <property type="term" value="C:cytosol"/>
    <property type="evidence" value="ECO:0000318"/>
    <property type="project" value="GO_Central"/>
</dbReference>
<keyword evidence="11" id="KW-1185">Reference proteome</keyword>
<evidence type="ECO:0000256" key="5">
    <source>
        <dbReference type="ARBA" id="ARBA00022801"/>
    </source>
</evidence>
<keyword evidence="8" id="KW-0812">Transmembrane</keyword>
<dbReference type="GO" id="GO:0031647">
    <property type="term" value="P:regulation of protein stability"/>
    <property type="evidence" value="ECO:0000318"/>
    <property type="project" value="GO_Central"/>
</dbReference>
<dbReference type="InterPro" id="IPR018200">
    <property type="entry name" value="USP_CS"/>
</dbReference>
<dbReference type="OrthoDB" id="2248014at2759"/>
<comment type="catalytic activity">
    <reaction evidence="1 7">
        <text>Thiol-dependent hydrolysis of ester, thioester, amide, peptide and isopeptide bonds formed by the C-terminal Gly of ubiquitin (a 76-residue protein attached to proteins as an intracellular targeting signal).</text>
        <dbReference type="EC" id="3.4.19.12"/>
    </reaction>
</comment>
<evidence type="ECO:0000256" key="6">
    <source>
        <dbReference type="ARBA" id="ARBA00022807"/>
    </source>
</evidence>
<dbReference type="GO" id="GO:0006508">
    <property type="term" value="P:proteolysis"/>
    <property type="evidence" value="ECO:0007669"/>
    <property type="project" value="UniProtKB-KW"/>
</dbReference>
<keyword evidence="3 7" id="KW-0645">Protease</keyword>
<dbReference type="InParanoid" id="A0BWC5"/>
<dbReference type="EMBL" id="CT868021">
    <property type="protein sequence ID" value="CAK62842.1"/>
    <property type="molecule type" value="Genomic_DNA"/>
</dbReference>
<dbReference type="Proteomes" id="UP000000600">
    <property type="component" value="Unassembled WGS sequence"/>
</dbReference>
<dbReference type="GO" id="GO:0004843">
    <property type="term" value="F:cysteine-type deubiquitinase activity"/>
    <property type="evidence" value="ECO:0000318"/>
    <property type="project" value="GO_Central"/>
</dbReference>
<dbReference type="AlphaFoldDB" id="A0BWC5"/>
<dbReference type="InterPro" id="IPR028889">
    <property type="entry name" value="USP"/>
</dbReference>
<keyword evidence="5 7" id="KW-0378">Hydrolase</keyword>
<feature type="transmembrane region" description="Helical" evidence="8">
    <location>
        <begin position="7"/>
        <end position="26"/>
    </location>
</feature>
<evidence type="ECO:0000256" key="4">
    <source>
        <dbReference type="ARBA" id="ARBA00022786"/>
    </source>
</evidence>
<gene>
    <name evidence="10" type="ORF">GSPATT00032694001</name>
</gene>
<evidence type="ECO:0000256" key="3">
    <source>
        <dbReference type="ARBA" id="ARBA00022670"/>
    </source>
</evidence>
<protein>
    <recommendedName>
        <fullName evidence="7">Ubiquitin carboxyl-terminal hydrolase</fullName>
        <ecNumber evidence="7">3.4.19.12</ecNumber>
    </recommendedName>
</protein>
<keyword evidence="4 7" id="KW-0833">Ubl conjugation pathway</keyword>
<dbReference type="Pfam" id="PF00443">
    <property type="entry name" value="UCH"/>
    <property type="match status" value="1"/>
</dbReference>
<reference evidence="10 11" key="1">
    <citation type="journal article" date="2006" name="Nature">
        <title>Global trends of whole-genome duplications revealed by the ciliate Paramecium tetraurelia.</title>
        <authorList>
            <consortium name="Genoscope"/>
            <person name="Aury J.-M."/>
            <person name="Jaillon O."/>
            <person name="Duret L."/>
            <person name="Noel B."/>
            <person name="Jubin C."/>
            <person name="Porcel B.M."/>
            <person name="Segurens B."/>
            <person name="Daubin V."/>
            <person name="Anthouard V."/>
            <person name="Aiach N."/>
            <person name="Arnaiz O."/>
            <person name="Billaut A."/>
            <person name="Beisson J."/>
            <person name="Blanc I."/>
            <person name="Bouhouche K."/>
            <person name="Camara F."/>
            <person name="Duharcourt S."/>
            <person name="Guigo R."/>
            <person name="Gogendeau D."/>
            <person name="Katinka M."/>
            <person name="Keller A.-M."/>
            <person name="Kissmehl R."/>
            <person name="Klotz C."/>
            <person name="Koll F."/>
            <person name="Le Moue A."/>
            <person name="Lepere C."/>
            <person name="Malinsky S."/>
            <person name="Nowacki M."/>
            <person name="Nowak J.K."/>
            <person name="Plattner H."/>
            <person name="Poulain J."/>
            <person name="Ruiz F."/>
            <person name="Serrano V."/>
            <person name="Zagulski M."/>
            <person name="Dessen P."/>
            <person name="Betermier M."/>
            <person name="Weissenbach J."/>
            <person name="Scarpelli C."/>
            <person name="Schachter V."/>
            <person name="Sperling L."/>
            <person name="Meyer E."/>
            <person name="Cohen J."/>
            <person name="Wincker P."/>
        </authorList>
    </citation>
    <scope>NUCLEOTIDE SEQUENCE [LARGE SCALE GENOMIC DNA]</scope>
    <source>
        <strain evidence="10 11">Stock d4-2</strain>
    </source>
</reference>
<keyword evidence="6 7" id="KW-0788">Thiol protease</keyword>
<evidence type="ECO:0000313" key="11">
    <source>
        <dbReference type="Proteomes" id="UP000000600"/>
    </source>
</evidence>
<dbReference type="InterPro" id="IPR001394">
    <property type="entry name" value="Peptidase_C19_UCH"/>
</dbReference>
<dbReference type="OMA" id="LDQQICL"/>
<keyword evidence="8" id="KW-0472">Membrane</keyword>
<evidence type="ECO:0000256" key="7">
    <source>
        <dbReference type="RuleBase" id="RU366025"/>
    </source>
</evidence>
<evidence type="ECO:0000256" key="2">
    <source>
        <dbReference type="ARBA" id="ARBA00009085"/>
    </source>
</evidence>
<dbReference type="STRING" id="5888.A0BWC5"/>
<dbReference type="PANTHER" id="PTHR24006:SF888">
    <property type="entry name" value="UBIQUITIN CARBOXYL-TERMINAL HYDROLASE 30"/>
    <property type="match status" value="1"/>
</dbReference>
<name>A0BWC5_PARTE</name>